<feature type="non-terminal residue" evidence="5">
    <location>
        <position position="1"/>
    </location>
</feature>
<keyword evidence="4" id="KW-0560">Oxidoreductase</keyword>
<gene>
    <name evidence="5" type="ORF">TSPGSL018_20220</name>
</gene>
<comment type="similarity">
    <text evidence="2 4">Belongs to the cytochrome P450 family.</text>
</comment>
<dbReference type="InterPro" id="IPR017972">
    <property type="entry name" value="Cyt_P450_CS"/>
</dbReference>
<dbReference type="EMBL" id="GBEZ01009147">
    <property type="protein sequence ID" value="JAC76425.1"/>
    <property type="molecule type" value="Transcribed_RNA"/>
</dbReference>
<dbReference type="PRINTS" id="PR00463">
    <property type="entry name" value="EP450I"/>
</dbReference>
<comment type="cofactor">
    <cofactor evidence="1 3">
        <name>heme</name>
        <dbReference type="ChEBI" id="CHEBI:30413"/>
    </cofactor>
</comment>
<evidence type="ECO:0000256" key="1">
    <source>
        <dbReference type="ARBA" id="ARBA00001971"/>
    </source>
</evidence>
<dbReference type="PROSITE" id="PS00086">
    <property type="entry name" value="CYTOCHROME_P450"/>
    <property type="match status" value="1"/>
</dbReference>
<keyword evidence="3 4" id="KW-0479">Metal-binding</keyword>
<dbReference type="GO" id="GO:0020037">
    <property type="term" value="F:heme binding"/>
    <property type="evidence" value="ECO:0007669"/>
    <property type="project" value="InterPro"/>
</dbReference>
<name>A0A061S0H1_9CHLO</name>
<dbReference type="InterPro" id="IPR036396">
    <property type="entry name" value="Cyt_P450_sf"/>
</dbReference>
<dbReference type="InterPro" id="IPR050121">
    <property type="entry name" value="Cytochrome_P450_monoxygenase"/>
</dbReference>
<evidence type="ECO:0000256" key="3">
    <source>
        <dbReference type="PIRSR" id="PIRSR602401-1"/>
    </source>
</evidence>
<accession>A0A061S0H1</accession>
<dbReference type="GO" id="GO:0004497">
    <property type="term" value="F:monooxygenase activity"/>
    <property type="evidence" value="ECO:0007669"/>
    <property type="project" value="UniProtKB-KW"/>
</dbReference>
<dbReference type="Pfam" id="PF00067">
    <property type="entry name" value="p450"/>
    <property type="match status" value="1"/>
</dbReference>
<evidence type="ECO:0000313" key="5">
    <source>
        <dbReference type="EMBL" id="JAC76425.1"/>
    </source>
</evidence>
<dbReference type="PANTHER" id="PTHR24305">
    <property type="entry name" value="CYTOCHROME P450"/>
    <property type="match status" value="1"/>
</dbReference>
<evidence type="ECO:0000256" key="4">
    <source>
        <dbReference type="RuleBase" id="RU000461"/>
    </source>
</evidence>
<sequence length="97" mass="10301">PSRWLAHDGRALAAGSWPKALSGMGQNGAYLPFGGGPRNCIGTGFAMLEAKLVLARIMQSFMVSPPSPGARFPKEEAVITLRPPQGLKLRLTKLQAS</sequence>
<feature type="binding site" description="axial binding residue" evidence="3">
    <location>
        <position position="40"/>
    </location>
    <ligand>
        <name>heme</name>
        <dbReference type="ChEBI" id="CHEBI:30413"/>
    </ligand>
    <ligandPart>
        <name>Fe</name>
        <dbReference type="ChEBI" id="CHEBI:18248"/>
    </ligandPart>
</feature>
<dbReference type="InterPro" id="IPR002401">
    <property type="entry name" value="Cyt_P450_E_grp-I"/>
</dbReference>
<proteinExistence type="inferred from homology"/>
<keyword evidence="3 4" id="KW-0408">Iron</keyword>
<dbReference type="Gene3D" id="1.10.630.10">
    <property type="entry name" value="Cytochrome P450"/>
    <property type="match status" value="1"/>
</dbReference>
<dbReference type="InterPro" id="IPR001128">
    <property type="entry name" value="Cyt_P450"/>
</dbReference>
<protein>
    <submittedName>
        <fullName evidence="5">Cytochrome p450</fullName>
    </submittedName>
</protein>
<dbReference type="PANTHER" id="PTHR24305:SF166">
    <property type="entry name" value="CYTOCHROME P450 12A4, MITOCHONDRIAL-RELATED"/>
    <property type="match status" value="1"/>
</dbReference>
<reference evidence="5" key="1">
    <citation type="submission" date="2014-05" db="EMBL/GenBank/DDBJ databases">
        <title>The transcriptome of the halophilic microalga Tetraselmis sp. GSL018 isolated from the Great Salt Lake, Utah.</title>
        <authorList>
            <person name="Jinkerson R.E."/>
            <person name="D'Adamo S."/>
            <person name="Posewitz M.C."/>
        </authorList>
    </citation>
    <scope>NUCLEOTIDE SEQUENCE</scope>
    <source>
        <strain evidence="5">GSL018</strain>
    </source>
</reference>
<dbReference type="GO" id="GO:0016705">
    <property type="term" value="F:oxidoreductase activity, acting on paired donors, with incorporation or reduction of molecular oxygen"/>
    <property type="evidence" value="ECO:0007669"/>
    <property type="project" value="InterPro"/>
</dbReference>
<evidence type="ECO:0000256" key="2">
    <source>
        <dbReference type="ARBA" id="ARBA00010617"/>
    </source>
</evidence>
<dbReference type="AlphaFoldDB" id="A0A061S0H1"/>
<keyword evidence="4" id="KW-0503">Monooxygenase</keyword>
<keyword evidence="3 4" id="KW-0349">Heme</keyword>
<organism evidence="5">
    <name type="scientific">Tetraselmis sp. GSL018</name>
    <dbReference type="NCBI Taxonomy" id="582737"/>
    <lineage>
        <taxon>Eukaryota</taxon>
        <taxon>Viridiplantae</taxon>
        <taxon>Chlorophyta</taxon>
        <taxon>core chlorophytes</taxon>
        <taxon>Chlorodendrophyceae</taxon>
        <taxon>Chlorodendrales</taxon>
        <taxon>Chlorodendraceae</taxon>
        <taxon>Tetraselmis</taxon>
    </lineage>
</organism>
<dbReference type="SUPFAM" id="SSF48264">
    <property type="entry name" value="Cytochrome P450"/>
    <property type="match status" value="1"/>
</dbReference>
<dbReference type="GO" id="GO:0005506">
    <property type="term" value="F:iron ion binding"/>
    <property type="evidence" value="ECO:0007669"/>
    <property type="project" value="InterPro"/>
</dbReference>